<evidence type="ECO:0000313" key="2">
    <source>
        <dbReference type="EMBL" id="KAK9106735.1"/>
    </source>
</evidence>
<name>A0AAP0F7J8_9MAGN</name>
<dbReference type="Proteomes" id="UP001420932">
    <property type="component" value="Unassembled WGS sequence"/>
</dbReference>
<sequence length="87" mass="9890">MTGRGKEQGKSVNVSTVKWKQKRQQAKSRNVSTEKGKGIYVGVQDDLTRKKRSSNCDFDDGLGDIWREMTLALEFSKNSLIMLGIYF</sequence>
<dbReference type="EMBL" id="JBBNAF010000010">
    <property type="protein sequence ID" value="KAK9106735.1"/>
    <property type="molecule type" value="Genomic_DNA"/>
</dbReference>
<gene>
    <name evidence="2" type="ORF">Syun_022746</name>
</gene>
<feature type="region of interest" description="Disordered" evidence="1">
    <location>
        <begin position="1"/>
        <end position="32"/>
    </location>
</feature>
<keyword evidence="3" id="KW-1185">Reference proteome</keyword>
<organism evidence="2 3">
    <name type="scientific">Stephania yunnanensis</name>
    <dbReference type="NCBI Taxonomy" id="152371"/>
    <lineage>
        <taxon>Eukaryota</taxon>
        <taxon>Viridiplantae</taxon>
        <taxon>Streptophyta</taxon>
        <taxon>Embryophyta</taxon>
        <taxon>Tracheophyta</taxon>
        <taxon>Spermatophyta</taxon>
        <taxon>Magnoliopsida</taxon>
        <taxon>Ranunculales</taxon>
        <taxon>Menispermaceae</taxon>
        <taxon>Menispermoideae</taxon>
        <taxon>Cissampelideae</taxon>
        <taxon>Stephania</taxon>
    </lineage>
</organism>
<reference evidence="2 3" key="1">
    <citation type="submission" date="2024-01" db="EMBL/GenBank/DDBJ databases">
        <title>Genome assemblies of Stephania.</title>
        <authorList>
            <person name="Yang L."/>
        </authorList>
    </citation>
    <scope>NUCLEOTIDE SEQUENCE [LARGE SCALE GENOMIC DNA]</scope>
    <source>
        <strain evidence="2">YNDBR</strain>
        <tissue evidence="2">Leaf</tissue>
    </source>
</reference>
<proteinExistence type="predicted"/>
<comment type="caution">
    <text evidence="2">The sequence shown here is derived from an EMBL/GenBank/DDBJ whole genome shotgun (WGS) entry which is preliminary data.</text>
</comment>
<evidence type="ECO:0000313" key="3">
    <source>
        <dbReference type="Proteomes" id="UP001420932"/>
    </source>
</evidence>
<accession>A0AAP0F7J8</accession>
<evidence type="ECO:0000256" key="1">
    <source>
        <dbReference type="SAM" id="MobiDB-lite"/>
    </source>
</evidence>
<protein>
    <submittedName>
        <fullName evidence="2">Uncharacterized protein</fullName>
    </submittedName>
</protein>
<dbReference type="AlphaFoldDB" id="A0AAP0F7J8"/>